<reference evidence="2" key="2">
    <citation type="journal article" date="2022" name="Sci. Rep.">
        <title>In silico prediction of the enzymes involved in the degradation of the herbicide molinate by Gulosibacter molinativorax ON4T.</title>
        <authorList>
            <person name="Lopes A.R."/>
            <person name="Bunin E."/>
            <person name="Viana A.T."/>
            <person name="Froufe H."/>
            <person name="Munoz-Merida A."/>
            <person name="Pinho D."/>
            <person name="Figueiredo J."/>
            <person name="Barroso C."/>
            <person name="Vaz-Moreira I."/>
            <person name="Bellanger X."/>
            <person name="Egas C."/>
            <person name="Nunes O.C."/>
        </authorList>
    </citation>
    <scope>NUCLEOTIDE SEQUENCE</scope>
    <source>
        <strain evidence="2">ON4</strain>
    </source>
</reference>
<gene>
    <name evidence="2" type="ORF">C7K25_14080</name>
</gene>
<reference evidence="2" key="1">
    <citation type="submission" date="2018-03" db="EMBL/GenBank/DDBJ databases">
        <authorList>
            <person name="Nunes O.C."/>
            <person name="Lopes A.R."/>
            <person name="Froufe H."/>
            <person name="Munoz-Merida A."/>
            <person name="Barroso C."/>
            <person name="Egas C."/>
        </authorList>
    </citation>
    <scope>NUCLEOTIDE SEQUENCE</scope>
    <source>
        <strain evidence="2">ON4</strain>
    </source>
</reference>
<keyword evidence="3" id="KW-1185">Reference proteome</keyword>
<dbReference type="Gene3D" id="3.90.1200.10">
    <property type="match status" value="1"/>
</dbReference>
<dbReference type="InterPro" id="IPR002575">
    <property type="entry name" value="Aminoglycoside_PTrfase"/>
</dbReference>
<evidence type="ECO:0000313" key="2">
    <source>
        <dbReference type="EMBL" id="MDJ1372476.1"/>
    </source>
</evidence>
<dbReference type="InterPro" id="IPR052898">
    <property type="entry name" value="ACAD10-like"/>
</dbReference>
<dbReference type="SUPFAM" id="SSF56112">
    <property type="entry name" value="Protein kinase-like (PK-like)"/>
    <property type="match status" value="1"/>
</dbReference>
<dbReference type="RefSeq" id="WP_084147653.1">
    <property type="nucleotide sequence ID" value="NZ_CP028426.1"/>
</dbReference>
<dbReference type="Pfam" id="PF01636">
    <property type="entry name" value="APH"/>
    <property type="match status" value="1"/>
</dbReference>
<feature type="domain" description="Aminoglycoside phosphotransferase" evidence="1">
    <location>
        <begin position="41"/>
        <end position="263"/>
    </location>
</feature>
<dbReference type="EMBL" id="PXVD01000028">
    <property type="protein sequence ID" value="MDJ1372476.1"/>
    <property type="molecule type" value="Genomic_DNA"/>
</dbReference>
<dbReference type="InterPro" id="IPR041726">
    <property type="entry name" value="ACAD10_11_N"/>
</dbReference>
<sequence>MTQYRPTTSNLPSELPGLRLEEFAEWVADAHPELGRVTGARRLVGGHSNLSYIVETDNGRYVLRRPPLGHVMETAHDMRREFRVQAALGGTPVPVPQTRFYAAADTRNTGVDTEFYVMDFVEGTPFGDASVNADLSPATAHELSLETGRVLAHLHEVGPAEVGLADFGKPGGFLVRQANRWNKQLVASESREVPDTRRLGELLAASAPEDSGSAILHGDYKLNNTLVDLTGAMPRIAALLDWEMSTLGDPLTDLAVLGIYWRMSEIHPTTAEAFASPVDFSAGYASFGEVSAAYFAARSIPEPPHMPWYHALAAFKIAVITESLHYRFVTGQTVGDDFARMGEMTEPIAAEGLRAFSALDSDALDSGASSQPYPNSSFGA</sequence>
<dbReference type="CDD" id="cd05154">
    <property type="entry name" value="ACAD10_11_N-like"/>
    <property type="match status" value="1"/>
</dbReference>
<evidence type="ECO:0000259" key="1">
    <source>
        <dbReference type="Pfam" id="PF01636"/>
    </source>
</evidence>
<dbReference type="Gene3D" id="3.30.200.20">
    <property type="entry name" value="Phosphorylase Kinase, domain 1"/>
    <property type="match status" value="1"/>
</dbReference>
<name>A0ABT7CB97_9MICO</name>
<dbReference type="InterPro" id="IPR011009">
    <property type="entry name" value="Kinase-like_dom_sf"/>
</dbReference>
<evidence type="ECO:0000313" key="3">
    <source>
        <dbReference type="Proteomes" id="UP001170379"/>
    </source>
</evidence>
<dbReference type="Proteomes" id="UP001170379">
    <property type="component" value="Unassembled WGS sequence"/>
</dbReference>
<dbReference type="PANTHER" id="PTHR47829">
    <property type="entry name" value="HYDROLASE, PUTATIVE (AFU_ORTHOLOGUE AFUA_1G12880)-RELATED"/>
    <property type="match status" value="1"/>
</dbReference>
<comment type="caution">
    <text evidence="2">The sequence shown here is derived from an EMBL/GenBank/DDBJ whole genome shotgun (WGS) entry which is preliminary data.</text>
</comment>
<dbReference type="PANTHER" id="PTHR47829:SF1">
    <property type="entry name" value="HAD FAMILY PHOSPHATASE"/>
    <property type="match status" value="1"/>
</dbReference>
<protein>
    <submittedName>
        <fullName evidence="2">Phosphotransferase family protein</fullName>
    </submittedName>
</protein>
<accession>A0ABT7CB97</accession>
<organism evidence="2 3">
    <name type="scientific">Gulosibacter molinativorax</name>
    <dbReference type="NCBI Taxonomy" id="256821"/>
    <lineage>
        <taxon>Bacteria</taxon>
        <taxon>Bacillati</taxon>
        <taxon>Actinomycetota</taxon>
        <taxon>Actinomycetes</taxon>
        <taxon>Micrococcales</taxon>
        <taxon>Microbacteriaceae</taxon>
        <taxon>Gulosibacter</taxon>
    </lineage>
</organism>
<proteinExistence type="predicted"/>